<evidence type="ECO:0000256" key="1">
    <source>
        <dbReference type="ARBA" id="ARBA00023015"/>
    </source>
</evidence>
<reference evidence="6" key="1">
    <citation type="journal article" date="2019" name="Int. J. Syst. Evol. Microbiol.">
        <title>The Global Catalogue of Microorganisms (GCM) 10K type strain sequencing project: providing services to taxonomists for standard genome sequencing and annotation.</title>
        <authorList>
            <consortium name="The Broad Institute Genomics Platform"/>
            <consortium name="The Broad Institute Genome Sequencing Center for Infectious Disease"/>
            <person name="Wu L."/>
            <person name="Ma J."/>
        </authorList>
    </citation>
    <scope>NUCLEOTIDE SEQUENCE [LARGE SCALE GENOMIC DNA]</scope>
    <source>
        <strain evidence="6">JCM 14546</strain>
    </source>
</reference>
<keyword evidence="2" id="KW-0238">DNA-binding</keyword>
<evidence type="ECO:0000313" key="5">
    <source>
        <dbReference type="EMBL" id="GAA2011705.1"/>
    </source>
</evidence>
<dbReference type="InterPro" id="IPR036390">
    <property type="entry name" value="WH_DNA-bd_sf"/>
</dbReference>
<organism evidence="5 6">
    <name type="scientific">Brevibacterium samyangense</name>
    <dbReference type="NCBI Taxonomy" id="366888"/>
    <lineage>
        <taxon>Bacteria</taxon>
        <taxon>Bacillati</taxon>
        <taxon>Actinomycetota</taxon>
        <taxon>Actinomycetes</taxon>
        <taxon>Micrococcales</taxon>
        <taxon>Brevibacteriaceae</taxon>
        <taxon>Brevibacterium</taxon>
    </lineage>
</organism>
<dbReference type="NCBIfam" id="NF033788">
    <property type="entry name" value="HTH_metalloreg"/>
    <property type="match status" value="1"/>
</dbReference>
<dbReference type="Pfam" id="PF01022">
    <property type="entry name" value="HTH_5"/>
    <property type="match status" value="1"/>
</dbReference>
<keyword evidence="6" id="KW-1185">Reference proteome</keyword>
<dbReference type="SUPFAM" id="SSF46785">
    <property type="entry name" value="Winged helix' DNA-binding domain"/>
    <property type="match status" value="1"/>
</dbReference>
<gene>
    <name evidence="5" type="ORF">GCM10009755_23860</name>
</gene>
<evidence type="ECO:0000259" key="4">
    <source>
        <dbReference type="PROSITE" id="PS50987"/>
    </source>
</evidence>
<dbReference type="InterPro" id="IPR051081">
    <property type="entry name" value="HTH_MetalResp_TranReg"/>
</dbReference>
<dbReference type="PROSITE" id="PS50987">
    <property type="entry name" value="HTH_ARSR_2"/>
    <property type="match status" value="1"/>
</dbReference>
<evidence type="ECO:0000256" key="2">
    <source>
        <dbReference type="ARBA" id="ARBA00023125"/>
    </source>
</evidence>
<evidence type="ECO:0000313" key="6">
    <source>
        <dbReference type="Proteomes" id="UP001500755"/>
    </source>
</evidence>
<dbReference type="CDD" id="cd00090">
    <property type="entry name" value="HTH_ARSR"/>
    <property type="match status" value="1"/>
</dbReference>
<keyword evidence="3" id="KW-0804">Transcription</keyword>
<dbReference type="InterPro" id="IPR011991">
    <property type="entry name" value="ArsR-like_HTH"/>
</dbReference>
<comment type="caution">
    <text evidence="5">The sequence shown here is derived from an EMBL/GenBank/DDBJ whole genome shotgun (WGS) entry which is preliminary data.</text>
</comment>
<dbReference type="PANTHER" id="PTHR33154:SF18">
    <property type="entry name" value="ARSENICAL RESISTANCE OPERON REPRESSOR"/>
    <property type="match status" value="1"/>
</dbReference>
<dbReference type="Gene3D" id="1.10.10.10">
    <property type="entry name" value="Winged helix-like DNA-binding domain superfamily/Winged helix DNA-binding domain"/>
    <property type="match status" value="1"/>
</dbReference>
<dbReference type="InterPro" id="IPR018334">
    <property type="entry name" value="ArsR_HTH"/>
</dbReference>
<dbReference type="Proteomes" id="UP001500755">
    <property type="component" value="Unassembled WGS sequence"/>
</dbReference>
<evidence type="ECO:0000256" key="3">
    <source>
        <dbReference type="ARBA" id="ARBA00023163"/>
    </source>
</evidence>
<protein>
    <recommendedName>
        <fullName evidence="4">HTH arsR-type domain-containing protein</fullName>
    </recommendedName>
</protein>
<dbReference type="PROSITE" id="PS00846">
    <property type="entry name" value="HTH_ARSR_1"/>
    <property type="match status" value="1"/>
</dbReference>
<dbReference type="InterPro" id="IPR001845">
    <property type="entry name" value="HTH_ArsR_DNA-bd_dom"/>
</dbReference>
<dbReference type="EMBL" id="BAAANO010000023">
    <property type="protein sequence ID" value="GAA2011705.1"/>
    <property type="molecule type" value="Genomic_DNA"/>
</dbReference>
<proteinExistence type="predicted"/>
<dbReference type="PRINTS" id="PR00778">
    <property type="entry name" value="HTHARSR"/>
</dbReference>
<accession>A0ABP5F213</accession>
<sequence length="163" mass="17071">MKLVMAPSIPHGSMTVNIDSHQYFAYARPMTTTQTAPTPAAAIVDTPAAPSCDPTCAPAGADCCAPLTREPLGAAEAEVLAKKLKAIADPTRLRLLSLISATAGTEACVCDLQELVDLSQPTVSHHLKVLTDAGFLTRTKRGTWAYFALVPGALTEISEVLAP</sequence>
<name>A0ABP5F213_9MICO</name>
<keyword evidence="1" id="KW-0805">Transcription regulation</keyword>
<dbReference type="PANTHER" id="PTHR33154">
    <property type="entry name" value="TRANSCRIPTIONAL REGULATOR, ARSR FAMILY"/>
    <property type="match status" value="1"/>
</dbReference>
<dbReference type="InterPro" id="IPR036388">
    <property type="entry name" value="WH-like_DNA-bd_sf"/>
</dbReference>
<dbReference type="SMART" id="SM00418">
    <property type="entry name" value="HTH_ARSR"/>
    <property type="match status" value="1"/>
</dbReference>
<feature type="domain" description="HTH arsR-type" evidence="4">
    <location>
        <begin position="72"/>
        <end position="163"/>
    </location>
</feature>